<evidence type="ECO:0000256" key="1">
    <source>
        <dbReference type="SAM" id="MobiDB-lite"/>
    </source>
</evidence>
<dbReference type="Proteomes" id="UP000825935">
    <property type="component" value="Chromosome 10"/>
</dbReference>
<dbReference type="PANTHER" id="PTHR34285">
    <property type="entry name" value="OS08G0510800 PROTEIN"/>
    <property type="match status" value="1"/>
</dbReference>
<evidence type="ECO:0000313" key="2">
    <source>
        <dbReference type="EMBL" id="KAH7427106.1"/>
    </source>
</evidence>
<evidence type="ECO:0000313" key="3">
    <source>
        <dbReference type="Proteomes" id="UP000825935"/>
    </source>
</evidence>
<dbReference type="OrthoDB" id="1926966at2759"/>
<dbReference type="EMBL" id="CM035415">
    <property type="protein sequence ID" value="KAH7427106.1"/>
    <property type="molecule type" value="Genomic_DNA"/>
</dbReference>
<protein>
    <submittedName>
        <fullName evidence="2">Uncharacterized protein</fullName>
    </submittedName>
</protein>
<feature type="compositionally biased region" description="Polar residues" evidence="1">
    <location>
        <begin position="474"/>
        <end position="485"/>
    </location>
</feature>
<dbReference type="PANTHER" id="PTHR34285:SF3">
    <property type="entry name" value="OS08G0510800 PROTEIN"/>
    <property type="match status" value="1"/>
</dbReference>
<accession>A0A8T2TZL8</accession>
<dbReference type="EMBL" id="CM035415">
    <property type="protein sequence ID" value="KAH7427107.1"/>
    <property type="molecule type" value="Genomic_DNA"/>
</dbReference>
<name>A0A8T2TZL8_CERRI</name>
<feature type="region of interest" description="Disordered" evidence="1">
    <location>
        <begin position="415"/>
        <end position="485"/>
    </location>
</feature>
<feature type="compositionally biased region" description="Polar residues" evidence="1">
    <location>
        <begin position="453"/>
        <end position="463"/>
    </location>
</feature>
<proteinExistence type="predicted"/>
<reference evidence="2" key="1">
    <citation type="submission" date="2021-08" db="EMBL/GenBank/DDBJ databases">
        <title>WGS assembly of Ceratopteris richardii.</title>
        <authorList>
            <person name="Marchant D.B."/>
            <person name="Chen G."/>
            <person name="Jenkins J."/>
            <person name="Shu S."/>
            <person name="Leebens-Mack J."/>
            <person name="Grimwood J."/>
            <person name="Schmutz J."/>
            <person name="Soltis P."/>
            <person name="Soltis D."/>
            <person name="Chen Z.-H."/>
        </authorList>
    </citation>
    <scope>NUCLEOTIDE SEQUENCE</scope>
    <source>
        <strain evidence="2">Whitten #5841</strain>
        <tissue evidence="2">Leaf</tissue>
    </source>
</reference>
<dbReference type="EMBL" id="CM035415">
    <property type="protein sequence ID" value="KAH7427108.1"/>
    <property type="molecule type" value="Genomic_DNA"/>
</dbReference>
<gene>
    <name evidence="2" type="ORF">KP509_10G031000</name>
</gene>
<dbReference type="OMA" id="SENEHTR"/>
<sequence>MKFSAKFREERSLLLRAKVPFNLGHIPLSSSVSVGSKEDLALQLATAFSFGPVVKLAFKPHDLNPVSIILKSGLGLWGSPNDAPLTVSAEISLSPKVHDRLLSVSIKPRLGDFTIRKEVKNVSLKSFEEEEMYGVSSNGKVHGQNEGVPRTFSFSNGDIKAATVSMKGNLADKEQVYRTSDDSSNAVDGSNVTQRVEWLENEHANHRSGQQGSNDESAAVNISTLDNHAADRGLCERAHENMRKGRHNSASFSFSSAQVALSGWRVVAHSSLPMGSESRLNIRWGMNAETDMFQNLHGNLPSITCANLPSLVLEKISFEQLKKPTMKLENTMGSSQLDLAPSSFMEEDRELSQVSALCHNMKRQLHFMHAENQVLRRAMEDLKSHFDSKGFPKITNGAGITLEDRQSTLMLPEKSLNIDSHSSPLAGKEDKKADLPAQKGKKTIVKQGDVHSKGSSTGRNSESVSKELEKAIFNAQNSPINAKKE</sequence>
<keyword evidence="3" id="KW-1185">Reference proteome</keyword>
<organism evidence="2 3">
    <name type="scientific">Ceratopteris richardii</name>
    <name type="common">Triangle waterfern</name>
    <dbReference type="NCBI Taxonomy" id="49495"/>
    <lineage>
        <taxon>Eukaryota</taxon>
        <taxon>Viridiplantae</taxon>
        <taxon>Streptophyta</taxon>
        <taxon>Embryophyta</taxon>
        <taxon>Tracheophyta</taxon>
        <taxon>Polypodiopsida</taxon>
        <taxon>Polypodiidae</taxon>
        <taxon>Polypodiales</taxon>
        <taxon>Pteridineae</taxon>
        <taxon>Pteridaceae</taxon>
        <taxon>Parkerioideae</taxon>
        <taxon>Ceratopteris</taxon>
    </lineage>
</organism>
<dbReference type="AlphaFoldDB" id="A0A8T2TZL8"/>
<comment type="caution">
    <text evidence="2">The sequence shown here is derived from an EMBL/GenBank/DDBJ whole genome shotgun (WGS) entry which is preliminary data.</text>
</comment>